<keyword evidence="3" id="KW-1185">Reference proteome</keyword>
<gene>
    <name evidence="2" type="ORF">CCUS01_09744</name>
</gene>
<dbReference type="EMBL" id="MPDP01000281">
    <property type="protein sequence ID" value="KAK1457630.1"/>
    <property type="molecule type" value="Genomic_DNA"/>
</dbReference>
<reference evidence="2" key="1">
    <citation type="submission" date="2016-11" db="EMBL/GenBank/DDBJ databases">
        <title>The genome sequence of Colletotrichum cuscutae.</title>
        <authorList>
            <person name="Baroncelli R."/>
        </authorList>
    </citation>
    <scope>NUCLEOTIDE SEQUENCE</scope>
    <source>
        <strain evidence="2">IMI 304802</strain>
    </source>
</reference>
<evidence type="ECO:0000313" key="3">
    <source>
        <dbReference type="Proteomes" id="UP001239213"/>
    </source>
</evidence>
<sequence length="93" mass="9790">MRHNGLPIDLQSSLGRFTVCVPRSWPGDSPNPSAAGCGGCYQSRTDRTGAEAMDTWVPATPVLPSCRVNKPDGVTLAPGTRAGKTREQPPSPT</sequence>
<accession>A0AAI9UIG1</accession>
<evidence type="ECO:0000313" key="2">
    <source>
        <dbReference type="EMBL" id="KAK1457630.1"/>
    </source>
</evidence>
<comment type="caution">
    <text evidence="2">The sequence shown here is derived from an EMBL/GenBank/DDBJ whole genome shotgun (WGS) entry which is preliminary data.</text>
</comment>
<feature type="region of interest" description="Disordered" evidence="1">
    <location>
        <begin position="68"/>
        <end position="93"/>
    </location>
</feature>
<dbReference type="Proteomes" id="UP001239213">
    <property type="component" value="Unassembled WGS sequence"/>
</dbReference>
<protein>
    <submittedName>
        <fullName evidence="2">Uncharacterized protein</fullName>
    </submittedName>
</protein>
<proteinExistence type="predicted"/>
<evidence type="ECO:0000256" key="1">
    <source>
        <dbReference type="SAM" id="MobiDB-lite"/>
    </source>
</evidence>
<organism evidence="2 3">
    <name type="scientific">Colletotrichum cuscutae</name>
    <dbReference type="NCBI Taxonomy" id="1209917"/>
    <lineage>
        <taxon>Eukaryota</taxon>
        <taxon>Fungi</taxon>
        <taxon>Dikarya</taxon>
        <taxon>Ascomycota</taxon>
        <taxon>Pezizomycotina</taxon>
        <taxon>Sordariomycetes</taxon>
        <taxon>Hypocreomycetidae</taxon>
        <taxon>Glomerellales</taxon>
        <taxon>Glomerellaceae</taxon>
        <taxon>Colletotrichum</taxon>
        <taxon>Colletotrichum acutatum species complex</taxon>
    </lineage>
</organism>
<dbReference type="AlphaFoldDB" id="A0AAI9UIG1"/>
<name>A0AAI9UIG1_9PEZI</name>